<organism evidence="3 4">
    <name type="scientific">Pseudomonas fluorescens HK44</name>
    <dbReference type="NCBI Taxonomy" id="1042209"/>
    <lineage>
        <taxon>Bacteria</taxon>
        <taxon>Pseudomonadati</taxon>
        <taxon>Pseudomonadota</taxon>
        <taxon>Gammaproteobacteria</taxon>
        <taxon>Pseudomonadales</taxon>
        <taxon>Pseudomonadaceae</taxon>
        <taxon>Pseudomonas</taxon>
    </lineage>
</organism>
<dbReference type="HOGENOM" id="CLU_101780_0_0_6"/>
<dbReference type="GO" id="GO:0016020">
    <property type="term" value="C:membrane"/>
    <property type="evidence" value="ECO:0007669"/>
    <property type="project" value="TreeGrafter"/>
</dbReference>
<dbReference type="SUPFAM" id="SSF53474">
    <property type="entry name" value="alpha/beta-Hydrolases"/>
    <property type="match status" value="1"/>
</dbReference>
<keyword evidence="1 3" id="KW-0378">Hydrolase</keyword>
<dbReference type="PRINTS" id="PR00111">
    <property type="entry name" value="ABHYDROLASE"/>
</dbReference>
<dbReference type="InterPro" id="IPR000073">
    <property type="entry name" value="AB_hydrolase_1"/>
</dbReference>
<dbReference type="GO" id="GO:0016787">
    <property type="term" value="F:hydrolase activity"/>
    <property type="evidence" value="ECO:0007669"/>
    <property type="project" value="UniProtKB-KW"/>
</dbReference>
<accession>A0A010SDV1</accession>
<dbReference type="PANTHER" id="PTHR43798:SF31">
    <property type="entry name" value="AB HYDROLASE SUPERFAMILY PROTEIN YCLE"/>
    <property type="match status" value="1"/>
</dbReference>
<dbReference type="Pfam" id="PF12697">
    <property type="entry name" value="Abhydrolase_6"/>
    <property type="match status" value="1"/>
</dbReference>
<dbReference type="InterPro" id="IPR050266">
    <property type="entry name" value="AB_hydrolase_sf"/>
</dbReference>
<evidence type="ECO:0000313" key="4">
    <source>
        <dbReference type="Proteomes" id="UP000022611"/>
    </source>
</evidence>
<evidence type="ECO:0000259" key="2">
    <source>
        <dbReference type="Pfam" id="PF12697"/>
    </source>
</evidence>
<comment type="caution">
    <text evidence="3">The sequence shown here is derived from an EMBL/GenBank/DDBJ whole genome shotgun (WGS) entry which is preliminary data.</text>
</comment>
<dbReference type="PRINTS" id="PR00412">
    <property type="entry name" value="EPOXHYDRLASE"/>
</dbReference>
<dbReference type="InterPro" id="IPR029058">
    <property type="entry name" value="AB_hydrolase_fold"/>
</dbReference>
<protein>
    <submittedName>
        <fullName evidence="3">Alpha/beta hydrolase</fullName>
    </submittedName>
</protein>
<dbReference type="PANTHER" id="PTHR43798">
    <property type="entry name" value="MONOACYLGLYCEROL LIPASE"/>
    <property type="match status" value="1"/>
</dbReference>
<proteinExistence type="predicted"/>
<feature type="domain" description="AB hydrolase-1" evidence="2">
    <location>
        <begin position="31"/>
        <end position="262"/>
    </location>
</feature>
<evidence type="ECO:0000313" key="3">
    <source>
        <dbReference type="EMBL" id="EXF91400.1"/>
    </source>
</evidence>
<name>A0A010SDV1_PSEFL</name>
<reference evidence="3 4" key="1">
    <citation type="journal article" date="2011" name="J. Bacteriol.">
        <title>Draft genome sequence of the polycyclic aromatic hydrocarbon-degrading, genetically engineered bioluminescent bioreporter Pseudomonas fluorescens HK44.</title>
        <authorList>
            <person name="Chauhan A."/>
            <person name="Layton A.C."/>
            <person name="Williams D.E."/>
            <person name="Smartt A.E."/>
            <person name="Ripp S."/>
            <person name="Karpinets T.V."/>
            <person name="Brown S.D."/>
            <person name="Sayler G.S."/>
        </authorList>
    </citation>
    <scope>NUCLEOTIDE SEQUENCE [LARGE SCALE GENOMIC DNA]</scope>
    <source>
        <strain evidence="3 4">HK44</strain>
    </source>
</reference>
<dbReference type="InterPro" id="IPR000639">
    <property type="entry name" value="Epox_hydrolase-like"/>
</dbReference>
<evidence type="ECO:0000256" key="1">
    <source>
        <dbReference type="ARBA" id="ARBA00022801"/>
    </source>
</evidence>
<dbReference type="Proteomes" id="UP000022611">
    <property type="component" value="Unassembled WGS sequence"/>
</dbReference>
<dbReference type="eggNOG" id="COG0596">
    <property type="taxonomic scope" value="Bacteria"/>
</dbReference>
<gene>
    <name evidence="3" type="ORF">HK44_018435</name>
</gene>
<dbReference type="AlphaFoldDB" id="A0A010SDV1"/>
<dbReference type="Gene3D" id="3.40.50.1820">
    <property type="entry name" value="alpha/beta hydrolase"/>
    <property type="match status" value="1"/>
</dbReference>
<sequence length="271" mass="29548">MFAQPFTTLKKRTHFIVRKESQMNNASNAPVVFINGLIGTLNDPEIHRQFGDRPFLAPDLYGYGNHQGTPVGNINIQGQVERIREVVEAEFNECAVNLVGHSVGGVVAYAFAHRYPERVKSLVSVEGNFTLKDAFWSSSVANMSVEQAETMLEGFRADPEAWLERSGILEPAGKTETAKTWLAHQPASTLQAMAQSVVAVTGRPDYQTILRSVFASVPVHLLAGEHSVGGWDVPDWANKGATSLTIMPDVGHLMMLQHPAAFGRLVAGLLA</sequence>
<dbReference type="PATRIC" id="fig|1042209.11.peg.5853"/>
<dbReference type="EMBL" id="AFOY02000025">
    <property type="protein sequence ID" value="EXF91400.1"/>
    <property type="molecule type" value="Genomic_DNA"/>
</dbReference>